<evidence type="ECO:0000313" key="2">
    <source>
        <dbReference type="EMBL" id="ANF95624.1"/>
    </source>
</evidence>
<feature type="transmembrane region" description="Helical" evidence="1">
    <location>
        <begin position="129"/>
        <end position="152"/>
    </location>
</feature>
<reference evidence="2 3" key="2">
    <citation type="journal article" date="2016" name="Int. J. Syst. Evol. Microbiol.">
        <title>Paenibacillus bovis sp. nov., isolated from raw yak (Bos grunniens) milk.</title>
        <authorList>
            <person name="Gao C."/>
            <person name="Han J."/>
            <person name="Liu Z."/>
            <person name="Xu X."/>
            <person name="Hang F."/>
            <person name="Wu Z."/>
        </authorList>
    </citation>
    <scope>NUCLEOTIDE SEQUENCE [LARGE SCALE GENOMIC DNA]</scope>
    <source>
        <strain evidence="2 3">BD3526</strain>
    </source>
</reference>
<evidence type="ECO:0008006" key="4">
    <source>
        <dbReference type="Google" id="ProtNLM"/>
    </source>
</evidence>
<dbReference type="EMBL" id="CP013023">
    <property type="protein sequence ID" value="ANF95624.1"/>
    <property type="molecule type" value="Genomic_DNA"/>
</dbReference>
<dbReference type="PANTHER" id="PTHR41307:SF1">
    <property type="entry name" value="MEMBRANE PROTEIN"/>
    <property type="match status" value="1"/>
</dbReference>
<dbReference type="RefSeq" id="WP_060532727.1">
    <property type="nucleotide sequence ID" value="NZ_CP013023.1"/>
</dbReference>
<accession>A0A172ZD87</accession>
<reference evidence="3" key="1">
    <citation type="submission" date="2015-10" db="EMBL/GenBank/DDBJ databases">
        <title>Genome of Paenibacillus bovis sp. nov.</title>
        <authorList>
            <person name="Wu Z."/>
            <person name="Gao C."/>
            <person name="Liu Z."/>
            <person name="Zheng H."/>
        </authorList>
    </citation>
    <scope>NUCLEOTIDE SEQUENCE [LARGE SCALE GENOMIC DNA]</scope>
    <source>
        <strain evidence="3">BD3526</strain>
    </source>
</reference>
<evidence type="ECO:0000256" key="1">
    <source>
        <dbReference type="SAM" id="Phobius"/>
    </source>
</evidence>
<dbReference type="STRING" id="1616788.AR543_06165"/>
<dbReference type="Pfam" id="PF06570">
    <property type="entry name" value="DUF1129"/>
    <property type="match status" value="1"/>
</dbReference>
<dbReference type="OrthoDB" id="1655249at2"/>
<keyword evidence="1" id="KW-0812">Transmembrane</keyword>
<feature type="transmembrane region" description="Helical" evidence="1">
    <location>
        <begin position="173"/>
        <end position="190"/>
    </location>
</feature>
<proteinExistence type="predicted"/>
<dbReference type="SUPFAM" id="SSF158560">
    <property type="entry name" value="BH3980-like"/>
    <property type="match status" value="1"/>
</dbReference>
<name>A0A172ZD87_9BACL</name>
<dbReference type="PANTHER" id="PTHR41307">
    <property type="entry name" value="MEMBRANE PROTEIN-RELATED"/>
    <property type="match status" value="1"/>
</dbReference>
<keyword evidence="1" id="KW-0472">Membrane</keyword>
<gene>
    <name evidence="2" type="ORF">AR543_06165</name>
</gene>
<feature type="transmembrane region" description="Helical" evidence="1">
    <location>
        <begin position="94"/>
        <end position="117"/>
    </location>
</feature>
<organism evidence="2 3">
    <name type="scientific">Paenibacillus bovis</name>
    <dbReference type="NCBI Taxonomy" id="1616788"/>
    <lineage>
        <taxon>Bacteria</taxon>
        <taxon>Bacillati</taxon>
        <taxon>Bacillota</taxon>
        <taxon>Bacilli</taxon>
        <taxon>Bacillales</taxon>
        <taxon>Paenibacillaceae</taxon>
        <taxon>Paenibacillus</taxon>
    </lineage>
</organism>
<dbReference type="AlphaFoldDB" id="A0A172ZD87"/>
<dbReference type="KEGG" id="pbv:AR543_06165"/>
<keyword evidence="3" id="KW-1185">Reference proteome</keyword>
<protein>
    <recommendedName>
        <fullName evidence="4">DUF1129 domain-containing protein</fullName>
    </recommendedName>
</protein>
<keyword evidence="1" id="KW-1133">Transmembrane helix</keyword>
<sequence>MSTVRHLVKDINSIRDQLKQDNLSYYDDVIVHVRDARIRRESGEELLLEMGQHLLEAQQRGKTARQLFGKESDIYADQLIENLPEARQLSKPMYYLMIVWVALTWVFLLQALMGFFKINISGSGVVGEISLSTLILVAAGAVVLVELVRRVAEQPAEKSELDRPRMQINGRSVVSYLVIMIAIIVVGTYLRNVMPVLVISPWVSLILCIIGILGQKFIFMRR</sequence>
<feature type="transmembrane region" description="Helical" evidence="1">
    <location>
        <begin position="196"/>
        <end position="219"/>
    </location>
</feature>
<dbReference type="Proteomes" id="UP000078148">
    <property type="component" value="Chromosome"/>
</dbReference>
<evidence type="ECO:0000313" key="3">
    <source>
        <dbReference type="Proteomes" id="UP000078148"/>
    </source>
</evidence>
<dbReference type="InterPro" id="IPR009214">
    <property type="entry name" value="DUF1129"/>
</dbReference>